<feature type="transmembrane region" description="Helical" evidence="1">
    <location>
        <begin position="12"/>
        <end position="29"/>
    </location>
</feature>
<dbReference type="KEGG" id="ssai:N0B31_18585"/>
<name>A0A9E7R241_9EURY</name>
<feature type="transmembrane region" description="Helical" evidence="1">
    <location>
        <begin position="35"/>
        <end position="54"/>
    </location>
</feature>
<sequence>MLRRLRETGPVVLVPAAWTFAVLAHVGTLTTRTVLIAHVVMTALLVAFLVLSWAEMTEGVLRVWRTVIVVGVPVTLAGVAGLLIRPGGAPLLAIALVGWMVVPALALARTAPMLPSEASARIATVGGGLSLLGAILYGAGWFLSSPTVTLVALGLVGVGQTAGIADAVYRY</sequence>
<feature type="transmembrane region" description="Helical" evidence="1">
    <location>
        <begin position="120"/>
        <end position="142"/>
    </location>
</feature>
<keyword evidence="1" id="KW-0812">Transmembrane</keyword>
<feature type="transmembrane region" description="Helical" evidence="1">
    <location>
        <begin position="66"/>
        <end position="84"/>
    </location>
</feature>
<proteinExistence type="predicted"/>
<feature type="transmembrane region" description="Helical" evidence="1">
    <location>
        <begin position="148"/>
        <end position="169"/>
    </location>
</feature>
<dbReference type="Proteomes" id="UP001057580">
    <property type="component" value="Chromosome"/>
</dbReference>
<accession>A0A9E7R241</accession>
<evidence type="ECO:0000313" key="3">
    <source>
        <dbReference type="Proteomes" id="UP001057580"/>
    </source>
</evidence>
<dbReference type="RefSeq" id="WP_260593106.1">
    <property type="nucleotide sequence ID" value="NZ_CP104003.1"/>
</dbReference>
<dbReference type="AlphaFoldDB" id="A0A9E7R241"/>
<keyword evidence="1" id="KW-0472">Membrane</keyword>
<feature type="transmembrane region" description="Helical" evidence="1">
    <location>
        <begin position="90"/>
        <end position="108"/>
    </location>
</feature>
<dbReference type="EMBL" id="CP104003">
    <property type="protein sequence ID" value="UWM54112.1"/>
    <property type="molecule type" value="Genomic_DNA"/>
</dbReference>
<protein>
    <submittedName>
        <fullName evidence="2">Uncharacterized protein</fullName>
    </submittedName>
</protein>
<evidence type="ECO:0000313" key="2">
    <source>
        <dbReference type="EMBL" id="UWM54112.1"/>
    </source>
</evidence>
<gene>
    <name evidence="2" type="ORF">N0B31_18585</name>
</gene>
<evidence type="ECO:0000256" key="1">
    <source>
        <dbReference type="SAM" id="Phobius"/>
    </source>
</evidence>
<reference evidence="2" key="1">
    <citation type="submission" date="2022-09" db="EMBL/GenBank/DDBJ databases">
        <title>Diverse halophilic archaea isolated from saline environments.</title>
        <authorList>
            <person name="Cui H.-L."/>
        </authorList>
    </citation>
    <scope>NUCLEOTIDE SEQUENCE</scope>
    <source>
        <strain evidence="2">ZS-35-S2</strain>
    </source>
</reference>
<dbReference type="GeneID" id="74944473"/>
<keyword evidence="3" id="KW-1185">Reference proteome</keyword>
<organism evidence="2 3">
    <name type="scientific">Salinirubellus salinus</name>
    <dbReference type="NCBI Taxonomy" id="1364945"/>
    <lineage>
        <taxon>Archaea</taxon>
        <taxon>Methanobacteriati</taxon>
        <taxon>Methanobacteriota</taxon>
        <taxon>Stenosarchaea group</taxon>
        <taxon>Halobacteria</taxon>
        <taxon>Halobacteriales</taxon>
        <taxon>Natronomonadaceae</taxon>
        <taxon>Salinirubellus</taxon>
    </lineage>
</organism>
<keyword evidence="1" id="KW-1133">Transmembrane helix</keyword>